<reference evidence="4 5" key="1">
    <citation type="submission" date="2019-02" db="EMBL/GenBank/DDBJ databases">
        <title>Deep-cultivation of Planctomycetes and their phenomic and genomic characterization uncovers novel biology.</title>
        <authorList>
            <person name="Wiegand S."/>
            <person name="Jogler M."/>
            <person name="Boedeker C."/>
            <person name="Pinto D."/>
            <person name="Vollmers J."/>
            <person name="Rivas-Marin E."/>
            <person name="Kohn T."/>
            <person name="Peeters S.H."/>
            <person name="Heuer A."/>
            <person name="Rast P."/>
            <person name="Oberbeckmann S."/>
            <person name="Bunk B."/>
            <person name="Jeske O."/>
            <person name="Meyerdierks A."/>
            <person name="Storesund J.E."/>
            <person name="Kallscheuer N."/>
            <person name="Luecker S."/>
            <person name="Lage O.M."/>
            <person name="Pohl T."/>
            <person name="Merkel B.J."/>
            <person name="Hornburger P."/>
            <person name="Mueller R.-W."/>
            <person name="Bruemmer F."/>
            <person name="Labrenz M."/>
            <person name="Spormann A.M."/>
            <person name="Op den Camp H."/>
            <person name="Overmann J."/>
            <person name="Amann R."/>
            <person name="Jetten M.S.M."/>
            <person name="Mascher T."/>
            <person name="Medema M.H."/>
            <person name="Devos D.P."/>
            <person name="Kaster A.-K."/>
            <person name="Ovreas L."/>
            <person name="Rohde M."/>
            <person name="Galperin M.Y."/>
            <person name="Jogler C."/>
        </authorList>
    </citation>
    <scope>NUCLEOTIDE SEQUENCE [LARGE SCALE GENOMIC DNA]</scope>
    <source>
        <strain evidence="4 5">K23_9</strain>
    </source>
</reference>
<evidence type="ECO:0000313" key="4">
    <source>
        <dbReference type="EMBL" id="QDT12545.1"/>
    </source>
</evidence>
<dbReference type="InterPro" id="IPR050237">
    <property type="entry name" value="ATP-dep_AMP-bd_enzyme"/>
</dbReference>
<dbReference type="PANTHER" id="PTHR43767">
    <property type="entry name" value="LONG-CHAIN-FATTY-ACID--COA LIGASE"/>
    <property type="match status" value="1"/>
</dbReference>
<feature type="domain" description="AMP-dependent synthetase/ligase" evidence="2">
    <location>
        <begin position="49"/>
        <end position="433"/>
    </location>
</feature>
<dbReference type="PANTHER" id="PTHR43767:SF12">
    <property type="entry name" value="AMP-DEPENDENT SYNTHETASE AND LIGASE"/>
    <property type="match status" value="1"/>
</dbReference>
<evidence type="ECO:0000256" key="1">
    <source>
        <dbReference type="SAM" id="MobiDB-lite"/>
    </source>
</evidence>
<dbReference type="PROSITE" id="PS00455">
    <property type="entry name" value="AMP_BINDING"/>
    <property type="match status" value="1"/>
</dbReference>
<dbReference type="RefSeq" id="WP_145420429.1">
    <property type="nucleotide sequence ID" value="NZ_CP036526.1"/>
</dbReference>
<evidence type="ECO:0000313" key="5">
    <source>
        <dbReference type="Proteomes" id="UP000319817"/>
    </source>
</evidence>
<proteinExistence type="predicted"/>
<evidence type="ECO:0000259" key="2">
    <source>
        <dbReference type="Pfam" id="PF00501"/>
    </source>
</evidence>
<dbReference type="InterPro" id="IPR045851">
    <property type="entry name" value="AMP-bd_C_sf"/>
</dbReference>
<evidence type="ECO:0000259" key="3">
    <source>
        <dbReference type="Pfam" id="PF13193"/>
    </source>
</evidence>
<feature type="compositionally biased region" description="Basic and acidic residues" evidence="1">
    <location>
        <begin position="24"/>
        <end position="34"/>
    </location>
</feature>
<dbReference type="SUPFAM" id="SSF56801">
    <property type="entry name" value="Acetyl-CoA synthetase-like"/>
    <property type="match status" value="1"/>
</dbReference>
<dbReference type="Proteomes" id="UP000319817">
    <property type="component" value="Chromosome"/>
</dbReference>
<gene>
    <name evidence="4" type="primary">lcfB_3</name>
    <name evidence="4" type="ORF">K239x_45550</name>
</gene>
<feature type="region of interest" description="Disordered" evidence="1">
    <location>
        <begin position="1"/>
        <end position="34"/>
    </location>
</feature>
<feature type="compositionally biased region" description="Basic residues" evidence="1">
    <location>
        <begin position="14"/>
        <end position="23"/>
    </location>
</feature>
<feature type="region of interest" description="Disordered" evidence="1">
    <location>
        <begin position="567"/>
        <end position="589"/>
    </location>
</feature>
<dbReference type="OrthoDB" id="9778383at2"/>
<dbReference type="AlphaFoldDB" id="A0A517NZK8"/>
<dbReference type="InterPro" id="IPR000873">
    <property type="entry name" value="AMP-dep_synth/lig_dom"/>
</dbReference>
<protein>
    <submittedName>
        <fullName evidence="4">Long-chain-fatty-acid--CoA ligase</fullName>
        <ecNumber evidence="4">6.2.1.3</ecNumber>
    </submittedName>
</protein>
<dbReference type="InterPro" id="IPR025110">
    <property type="entry name" value="AMP-bd_C"/>
</dbReference>
<dbReference type="Pfam" id="PF00501">
    <property type="entry name" value="AMP-binding"/>
    <property type="match status" value="1"/>
</dbReference>
<accession>A0A517NZK8</accession>
<dbReference type="InterPro" id="IPR020845">
    <property type="entry name" value="AMP-binding_CS"/>
</dbReference>
<dbReference type="GO" id="GO:0004467">
    <property type="term" value="F:long-chain fatty acid-CoA ligase activity"/>
    <property type="evidence" value="ECO:0007669"/>
    <property type="project" value="UniProtKB-EC"/>
</dbReference>
<dbReference type="InterPro" id="IPR042099">
    <property type="entry name" value="ANL_N_sf"/>
</dbReference>
<organism evidence="4 5">
    <name type="scientific">Stieleria marina</name>
    <dbReference type="NCBI Taxonomy" id="1930275"/>
    <lineage>
        <taxon>Bacteria</taxon>
        <taxon>Pseudomonadati</taxon>
        <taxon>Planctomycetota</taxon>
        <taxon>Planctomycetia</taxon>
        <taxon>Pirellulales</taxon>
        <taxon>Pirellulaceae</taxon>
        <taxon>Stieleria</taxon>
    </lineage>
</organism>
<dbReference type="Gene3D" id="3.30.300.30">
    <property type="match status" value="1"/>
</dbReference>
<keyword evidence="4" id="KW-0436">Ligase</keyword>
<name>A0A517NZK8_9BACT</name>
<dbReference type="EMBL" id="CP036526">
    <property type="protein sequence ID" value="QDT12545.1"/>
    <property type="molecule type" value="Genomic_DNA"/>
</dbReference>
<keyword evidence="5" id="KW-1185">Reference proteome</keyword>
<feature type="domain" description="AMP-binding enzyme C-terminal" evidence="3">
    <location>
        <begin position="483"/>
        <end position="559"/>
    </location>
</feature>
<dbReference type="EC" id="6.2.1.3" evidence="4"/>
<sequence length="589" mass="65512">MRQLPANTNEPRHIGGRVRSRRGPRFDRDNSRRGLSHYRDVPAFGLLSHAASTIPDRDAVRYGEETWSYRRINDAAIQCAAMLQRIGIQPGDRVGILLPNVPEYIIALNAIWRAGGIAVAISPLMVGDEVETLLRQTGCRHVVCLDLLSHLCNGDPDLIDHMLLVSIRQHLPAYKQLGYLWMRHQHTGHWSITSNERIDWFWEAMEATTNRWRPITIDPEITAAYILPTGGTTGAPKAVTLSHTNLVANAWQQYKWTDESFGTETMMAILPFFHSYGLSTTVMAGAAMGATLVLHHRYHTTKAIQLIQQHRPTVLHAVPAMLIAMNQRLRRHPANLSSIDWVISGGAPLPEDVGREFSTHSGALVVEGFGLSEASPVTHVGHLFREARYGVIGLPLPETECRIVETQNGDVELSDGNVGELLIRGPQVMLGYWNNPVATGNAIRNGWLHTGDLAMRHADGYFSIVGRKKDLVITSGYNVYPCEVEEVIRQHDSVQDVAVIGVPDASRGEIVKAVVVLKKGHAWDEDGLRLLCRNSLSKHKRPRLFQQCKGELPKNFLGKVVRRHLRDAPPIPPLPANNIGNLPTNQEAN</sequence>
<dbReference type="Pfam" id="PF13193">
    <property type="entry name" value="AMP-binding_C"/>
    <property type="match status" value="1"/>
</dbReference>
<dbReference type="Gene3D" id="3.40.50.12780">
    <property type="entry name" value="N-terminal domain of ligase-like"/>
    <property type="match status" value="1"/>
</dbReference>